<sequence length="62" mass="6873">NRAIPRESSIDLEEVVHYDTTQKQMTCKCHGVPWLVAVGAVIIEGADLNNLECGSRCEVCNR</sequence>
<evidence type="ECO:0000313" key="1">
    <source>
        <dbReference type="EMBL" id="CAG7726220.1"/>
    </source>
</evidence>
<keyword evidence="2" id="KW-1185">Reference proteome</keyword>
<protein>
    <submittedName>
        <fullName evidence="1">Uncharacterized protein</fullName>
    </submittedName>
</protein>
<dbReference type="EMBL" id="CAJVCH010132266">
    <property type="protein sequence ID" value="CAG7726220.1"/>
    <property type="molecule type" value="Genomic_DNA"/>
</dbReference>
<comment type="caution">
    <text evidence="1">The sequence shown here is derived from an EMBL/GenBank/DDBJ whole genome shotgun (WGS) entry which is preliminary data.</text>
</comment>
<dbReference type="Proteomes" id="UP000708208">
    <property type="component" value="Unassembled WGS sequence"/>
</dbReference>
<gene>
    <name evidence="1" type="ORF">AFUS01_LOCUS15140</name>
</gene>
<proteinExistence type="predicted"/>
<reference evidence="1" key="1">
    <citation type="submission" date="2021-06" db="EMBL/GenBank/DDBJ databases">
        <authorList>
            <person name="Hodson N. C."/>
            <person name="Mongue J. A."/>
            <person name="Jaron S. K."/>
        </authorList>
    </citation>
    <scope>NUCLEOTIDE SEQUENCE</scope>
</reference>
<accession>A0A8J2KH77</accession>
<dbReference type="AlphaFoldDB" id="A0A8J2KH77"/>
<organism evidence="1 2">
    <name type="scientific">Allacma fusca</name>
    <dbReference type="NCBI Taxonomy" id="39272"/>
    <lineage>
        <taxon>Eukaryota</taxon>
        <taxon>Metazoa</taxon>
        <taxon>Ecdysozoa</taxon>
        <taxon>Arthropoda</taxon>
        <taxon>Hexapoda</taxon>
        <taxon>Collembola</taxon>
        <taxon>Symphypleona</taxon>
        <taxon>Sminthuridae</taxon>
        <taxon>Allacma</taxon>
    </lineage>
</organism>
<name>A0A8J2KH77_9HEXA</name>
<evidence type="ECO:0000313" key="2">
    <source>
        <dbReference type="Proteomes" id="UP000708208"/>
    </source>
</evidence>
<feature type="non-terminal residue" evidence="1">
    <location>
        <position position="1"/>
    </location>
</feature>